<dbReference type="InterPro" id="IPR011059">
    <property type="entry name" value="Metal-dep_hydrolase_composite"/>
</dbReference>
<dbReference type="InterPro" id="IPR032466">
    <property type="entry name" value="Metal_Hydrolase"/>
</dbReference>
<evidence type="ECO:0000256" key="1">
    <source>
        <dbReference type="SAM" id="MobiDB-lite"/>
    </source>
</evidence>
<dbReference type="RefSeq" id="WP_284487660.1">
    <property type="nucleotide sequence ID" value="NZ_JASNJE010000049.1"/>
</dbReference>
<evidence type="ECO:0000313" key="4">
    <source>
        <dbReference type="Proteomes" id="UP001227126"/>
    </source>
</evidence>
<dbReference type="PANTHER" id="PTHR22642:SF2">
    <property type="entry name" value="PROTEIN LONG AFTER FAR-RED 3"/>
    <property type="match status" value="1"/>
</dbReference>
<keyword evidence="4" id="KW-1185">Reference proteome</keyword>
<accession>A0ABT7FL81</accession>
<comment type="caution">
    <text evidence="3">The sequence shown here is derived from an EMBL/GenBank/DDBJ whole genome shotgun (WGS) entry which is preliminary data.</text>
</comment>
<dbReference type="Gene3D" id="3.10.310.70">
    <property type="match status" value="1"/>
</dbReference>
<evidence type="ECO:0000259" key="2">
    <source>
        <dbReference type="Pfam" id="PF07969"/>
    </source>
</evidence>
<feature type="domain" description="Amidohydrolase 3" evidence="2">
    <location>
        <begin position="63"/>
        <end position="421"/>
    </location>
</feature>
<dbReference type="Proteomes" id="UP001227126">
    <property type="component" value="Unassembled WGS sequence"/>
</dbReference>
<reference evidence="3 4" key="1">
    <citation type="submission" date="2023-05" db="EMBL/GenBank/DDBJ databases">
        <title>Sedimentitalea sp. nov. JM2-8.</title>
        <authorList>
            <person name="Huang J."/>
        </authorList>
    </citation>
    <scope>NUCLEOTIDE SEQUENCE [LARGE SCALE GENOMIC DNA]</scope>
    <source>
        <strain evidence="3 4">JM2-8</strain>
    </source>
</reference>
<organism evidence="3 4">
    <name type="scientific">Sedimentitalea xiamensis</name>
    <dbReference type="NCBI Taxonomy" id="3050037"/>
    <lineage>
        <taxon>Bacteria</taxon>
        <taxon>Pseudomonadati</taxon>
        <taxon>Pseudomonadota</taxon>
        <taxon>Alphaproteobacteria</taxon>
        <taxon>Rhodobacterales</taxon>
        <taxon>Paracoccaceae</taxon>
        <taxon>Sedimentitalea</taxon>
    </lineage>
</organism>
<dbReference type="Gene3D" id="3.20.20.140">
    <property type="entry name" value="Metal-dependent hydrolases"/>
    <property type="match status" value="1"/>
</dbReference>
<dbReference type="SUPFAM" id="SSF51556">
    <property type="entry name" value="Metallo-dependent hydrolases"/>
    <property type="match status" value="1"/>
</dbReference>
<gene>
    <name evidence="3" type="ORF">QO034_21995</name>
</gene>
<name>A0ABT7FL81_9RHOB</name>
<dbReference type="PANTHER" id="PTHR22642">
    <property type="entry name" value="IMIDAZOLONEPROPIONASE"/>
    <property type="match status" value="1"/>
</dbReference>
<dbReference type="Gene3D" id="2.30.40.10">
    <property type="entry name" value="Urease, subunit C, domain 1"/>
    <property type="match status" value="1"/>
</dbReference>
<sequence length="538" mass="57689">MSLAAVATPSFAQETADFMLTNGYVYTVNDDQPEAAAVAVGGKEIIFVGLAEDAAAHIGDGTEVIDLDGKMVLPGYVSTHDHIIGAAWVNQGVDLNSATTKEETLQLLRDYVEANPDLPIVLGQGYNTGYVGGFPTAAELDEIVPDKVAIIIDFTLHNAWLNTKALEAGNITKDTPDPTPGVNFWVRDEEGNPTGVGMEGAWFAPYLAVAWDAEKMISESRAKLQAEAAAGGMTTVLVPQIVTPNVTNAPGMFKDAETTMKILAAANEAGELPMRTFVSPSYKDVSADPVEFAQRVRDMADRYSGDMVRVHGIKLHPEGTWSGMGVLMLEPFEGTDNYGASVVSPALMKEVVLAANAQGLDVVSHAEGSATVRGMIDAILASREAGNTVERNAVHHFQSVHPDDQQRVIDNKIPVNATPIFSTDWAGQDVDYKKLLGEQRTLTYVGQYAKGADADYRMLSISADSPSSPMANVGMLNQIYGAVTFKSTLQPPEVSEPFPPGAPHLPSNRRSGRSQSARHGSSEWKTRLAPSRSASWRT</sequence>
<dbReference type="SUPFAM" id="SSF51338">
    <property type="entry name" value="Composite domain of metallo-dependent hydrolases"/>
    <property type="match status" value="1"/>
</dbReference>
<proteinExistence type="predicted"/>
<evidence type="ECO:0000313" key="3">
    <source>
        <dbReference type="EMBL" id="MDK3075740.1"/>
    </source>
</evidence>
<feature type="region of interest" description="Disordered" evidence="1">
    <location>
        <begin position="491"/>
        <end position="538"/>
    </location>
</feature>
<dbReference type="EMBL" id="JASNJE010000049">
    <property type="protein sequence ID" value="MDK3075740.1"/>
    <property type="molecule type" value="Genomic_DNA"/>
</dbReference>
<protein>
    <submittedName>
        <fullName evidence="3">Amidohydrolase family protein</fullName>
    </submittedName>
</protein>
<dbReference type="InterPro" id="IPR013108">
    <property type="entry name" value="Amidohydro_3"/>
</dbReference>
<dbReference type="Pfam" id="PF07969">
    <property type="entry name" value="Amidohydro_3"/>
    <property type="match status" value="1"/>
</dbReference>